<dbReference type="GO" id="GO:0038023">
    <property type="term" value="F:signaling receptor activity"/>
    <property type="evidence" value="ECO:0007669"/>
    <property type="project" value="InterPro"/>
</dbReference>
<keyword evidence="9" id="KW-0406">Ion transport</keyword>
<evidence type="ECO:0000259" key="17">
    <source>
        <dbReference type="Pfam" id="PF00593"/>
    </source>
</evidence>
<feature type="signal peptide" evidence="16">
    <location>
        <begin position="1"/>
        <end position="19"/>
    </location>
</feature>
<keyword evidence="10 15" id="KW-0798">TonB box</keyword>
<keyword evidence="12 19" id="KW-0675">Receptor</keyword>
<dbReference type="InterPro" id="IPR037066">
    <property type="entry name" value="Plug_dom_sf"/>
</dbReference>
<evidence type="ECO:0000256" key="3">
    <source>
        <dbReference type="ARBA" id="ARBA00022448"/>
    </source>
</evidence>
<dbReference type="PANTHER" id="PTHR32552">
    <property type="entry name" value="FERRICHROME IRON RECEPTOR-RELATED"/>
    <property type="match status" value="1"/>
</dbReference>
<name>A0A4U1BMT6_9GAMM</name>
<keyword evidence="8" id="KW-0408">Iron</keyword>
<evidence type="ECO:0000256" key="16">
    <source>
        <dbReference type="SAM" id="SignalP"/>
    </source>
</evidence>
<evidence type="ECO:0000256" key="7">
    <source>
        <dbReference type="ARBA" id="ARBA00022729"/>
    </source>
</evidence>
<dbReference type="Proteomes" id="UP000305675">
    <property type="component" value="Unassembled WGS sequence"/>
</dbReference>
<dbReference type="OrthoDB" id="127311at2"/>
<dbReference type="RefSeq" id="WP_136863369.1">
    <property type="nucleotide sequence ID" value="NZ_SWCJ01000006.1"/>
</dbReference>
<dbReference type="Gene3D" id="2.40.170.20">
    <property type="entry name" value="TonB-dependent receptor, beta-barrel domain"/>
    <property type="match status" value="1"/>
</dbReference>
<evidence type="ECO:0000256" key="13">
    <source>
        <dbReference type="ARBA" id="ARBA00023237"/>
    </source>
</evidence>
<dbReference type="InterPro" id="IPR000531">
    <property type="entry name" value="Beta-barrel_TonB"/>
</dbReference>
<evidence type="ECO:0000256" key="12">
    <source>
        <dbReference type="ARBA" id="ARBA00023170"/>
    </source>
</evidence>
<dbReference type="CDD" id="cd01347">
    <property type="entry name" value="ligand_gated_channel"/>
    <property type="match status" value="1"/>
</dbReference>
<evidence type="ECO:0000259" key="18">
    <source>
        <dbReference type="Pfam" id="PF07715"/>
    </source>
</evidence>
<dbReference type="GO" id="GO:0015344">
    <property type="term" value="F:siderophore uptake transmembrane transporter activity"/>
    <property type="evidence" value="ECO:0007669"/>
    <property type="project" value="TreeGrafter"/>
</dbReference>
<evidence type="ECO:0000256" key="9">
    <source>
        <dbReference type="ARBA" id="ARBA00023065"/>
    </source>
</evidence>
<dbReference type="PROSITE" id="PS52016">
    <property type="entry name" value="TONB_DEPENDENT_REC_3"/>
    <property type="match status" value="1"/>
</dbReference>
<evidence type="ECO:0000256" key="15">
    <source>
        <dbReference type="RuleBase" id="RU003357"/>
    </source>
</evidence>
<evidence type="ECO:0000256" key="8">
    <source>
        <dbReference type="ARBA" id="ARBA00023004"/>
    </source>
</evidence>
<reference evidence="19 20" key="1">
    <citation type="submission" date="2019-04" db="EMBL/GenBank/DDBJ databases">
        <authorList>
            <person name="Hwang J.C."/>
        </authorList>
    </citation>
    <scope>NUCLEOTIDE SEQUENCE [LARGE SCALE GENOMIC DNA]</scope>
    <source>
        <strain evidence="19 20">IMCC35002</strain>
    </source>
</reference>
<keyword evidence="6 14" id="KW-0812">Transmembrane</keyword>
<dbReference type="InterPro" id="IPR010105">
    <property type="entry name" value="TonB_sidphr_rcpt"/>
</dbReference>
<dbReference type="SUPFAM" id="SSF56935">
    <property type="entry name" value="Porins"/>
    <property type="match status" value="1"/>
</dbReference>
<dbReference type="InterPro" id="IPR036942">
    <property type="entry name" value="Beta-barrel_TonB_sf"/>
</dbReference>
<sequence>MKLSPIAMAMLMASAGVVAAEQDQYKDVERIEVTASGFNDYKNGSASGALRGDISLMDTPQSVAVIPEIVIDEQLATNLGKVLTNDSSVTAGSEKWNRQQFSLRGFPLNTGTGYLKDGQQVWSHYMHPVEILERVEVVKGPSSMLYGQSAPGGLINMVTKKPTVERFAEVAADFDDQGSMRYQLDVGGALNEEGTLRGRTVLVKQDEKMWREYQNGEQNERDRFLGSVQLEGDISDWATINVHYDRTEDEAGIDVGGWLDADGNLIGGEDQVWDQPWAKIDVTAENYGFDASFFLADNLTLKTGYNHQKFERHRFDSAAQYKTYDAQTGTYDIKPFDRHDDWQLKTFYADFTAELSTGEIEHQVLFGANGLDYSYTQLREKGATQTVTNGSPVAAPDLDYNTATPYEGTPYLYYGVYLQDLITINEQWKVLVGVRYDELDKDTDNSSDDSDSVLPRFGVIYQPIDNVSIYANYSESFEPQGQVNNEDDRNDGMDLDPVTAKAYELGAKAELFNGHLMLTGAYFDITKEDIILTHKIDDPNYTDETRQDGEQQHKGFELSAQGRATDSLFVSASAMYLDAEYTKHTSLQGNRPIDAPEWSANAWTRYELNDDLALNLGAIYVGERFADTANTITKDGYVRFDLGASYKLPTKHADIDIRFNVENLFDEDYLGGGDYDEVAIGEDRNFNLSITAAF</sequence>
<keyword evidence="4 14" id="KW-1134">Transmembrane beta strand</keyword>
<dbReference type="GO" id="GO:0015891">
    <property type="term" value="P:siderophore transport"/>
    <property type="evidence" value="ECO:0007669"/>
    <property type="project" value="InterPro"/>
</dbReference>
<organism evidence="19 20">
    <name type="scientific">Ferrimonas aestuarii</name>
    <dbReference type="NCBI Taxonomy" id="2569539"/>
    <lineage>
        <taxon>Bacteria</taxon>
        <taxon>Pseudomonadati</taxon>
        <taxon>Pseudomonadota</taxon>
        <taxon>Gammaproteobacteria</taxon>
        <taxon>Alteromonadales</taxon>
        <taxon>Ferrimonadaceae</taxon>
        <taxon>Ferrimonas</taxon>
    </lineage>
</organism>
<evidence type="ECO:0000256" key="5">
    <source>
        <dbReference type="ARBA" id="ARBA00022496"/>
    </source>
</evidence>
<keyword evidence="7 16" id="KW-0732">Signal</keyword>
<feature type="chain" id="PRO_5020823189" evidence="16">
    <location>
        <begin position="20"/>
        <end position="694"/>
    </location>
</feature>
<evidence type="ECO:0000256" key="10">
    <source>
        <dbReference type="ARBA" id="ARBA00023077"/>
    </source>
</evidence>
<evidence type="ECO:0000256" key="6">
    <source>
        <dbReference type="ARBA" id="ARBA00022692"/>
    </source>
</evidence>
<protein>
    <submittedName>
        <fullName evidence="19">TonB-dependent siderophore receptor</fullName>
    </submittedName>
</protein>
<dbReference type="Pfam" id="PF07715">
    <property type="entry name" value="Plug"/>
    <property type="match status" value="1"/>
</dbReference>
<evidence type="ECO:0000256" key="2">
    <source>
        <dbReference type="ARBA" id="ARBA00009810"/>
    </source>
</evidence>
<accession>A0A4U1BMT6</accession>
<keyword evidence="5" id="KW-0410">Iron transport</keyword>
<evidence type="ECO:0000256" key="1">
    <source>
        <dbReference type="ARBA" id="ARBA00004571"/>
    </source>
</evidence>
<dbReference type="PANTHER" id="PTHR32552:SF68">
    <property type="entry name" value="FERRICHROME OUTER MEMBRANE TRANSPORTER_PHAGE RECEPTOR"/>
    <property type="match status" value="1"/>
</dbReference>
<dbReference type="InterPro" id="IPR039426">
    <property type="entry name" value="TonB-dep_rcpt-like"/>
</dbReference>
<keyword evidence="20" id="KW-1185">Reference proteome</keyword>
<dbReference type="InterPro" id="IPR012910">
    <property type="entry name" value="Plug_dom"/>
</dbReference>
<gene>
    <name evidence="19" type="ORF">FCL42_10475</name>
</gene>
<dbReference type="AlphaFoldDB" id="A0A4U1BMT6"/>
<evidence type="ECO:0000313" key="19">
    <source>
        <dbReference type="EMBL" id="TKB54983.1"/>
    </source>
</evidence>
<evidence type="ECO:0000256" key="4">
    <source>
        <dbReference type="ARBA" id="ARBA00022452"/>
    </source>
</evidence>
<dbReference type="NCBIfam" id="TIGR01783">
    <property type="entry name" value="TonB-siderophor"/>
    <property type="match status" value="1"/>
</dbReference>
<dbReference type="Gene3D" id="2.170.130.10">
    <property type="entry name" value="TonB-dependent receptor, plug domain"/>
    <property type="match status" value="1"/>
</dbReference>
<comment type="subcellular location">
    <subcellularLocation>
        <location evidence="1 14">Cell outer membrane</location>
        <topology evidence="1 14">Multi-pass membrane protein</topology>
    </subcellularLocation>
</comment>
<evidence type="ECO:0000256" key="14">
    <source>
        <dbReference type="PROSITE-ProRule" id="PRU01360"/>
    </source>
</evidence>
<comment type="similarity">
    <text evidence="2 14 15">Belongs to the TonB-dependent receptor family.</text>
</comment>
<dbReference type="Pfam" id="PF00593">
    <property type="entry name" value="TonB_dep_Rec_b-barrel"/>
    <property type="match status" value="1"/>
</dbReference>
<dbReference type="EMBL" id="SWCJ01000006">
    <property type="protein sequence ID" value="TKB54983.1"/>
    <property type="molecule type" value="Genomic_DNA"/>
</dbReference>
<keyword evidence="3 14" id="KW-0813">Transport</keyword>
<comment type="caution">
    <text evidence="19">The sequence shown here is derived from an EMBL/GenBank/DDBJ whole genome shotgun (WGS) entry which is preliminary data.</text>
</comment>
<keyword evidence="11 14" id="KW-0472">Membrane</keyword>
<evidence type="ECO:0000256" key="11">
    <source>
        <dbReference type="ARBA" id="ARBA00023136"/>
    </source>
</evidence>
<feature type="domain" description="TonB-dependent receptor plug" evidence="18">
    <location>
        <begin position="56"/>
        <end position="153"/>
    </location>
</feature>
<evidence type="ECO:0000313" key="20">
    <source>
        <dbReference type="Proteomes" id="UP000305675"/>
    </source>
</evidence>
<proteinExistence type="inferred from homology"/>
<keyword evidence="13 14" id="KW-0998">Cell outer membrane</keyword>
<feature type="domain" description="TonB-dependent receptor-like beta-barrel" evidence="17">
    <location>
        <begin position="243"/>
        <end position="664"/>
    </location>
</feature>
<dbReference type="GO" id="GO:0009279">
    <property type="term" value="C:cell outer membrane"/>
    <property type="evidence" value="ECO:0007669"/>
    <property type="project" value="UniProtKB-SubCell"/>
</dbReference>